<keyword evidence="1" id="KW-1185">Reference proteome</keyword>
<dbReference type="WBParaSite" id="PTRK_0000971600.1">
    <property type="protein sequence ID" value="PTRK_0000971600.1"/>
    <property type="gene ID" value="PTRK_0000971600"/>
</dbReference>
<organism evidence="1 2">
    <name type="scientific">Parastrongyloides trichosuri</name>
    <name type="common">Possum-specific nematode worm</name>
    <dbReference type="NCBI Taxonomy" id="131310"/>
    <lineage>
        <taxon>Eukaryota</taxon>
        <taxon>Metazoa</taxon>
        <taxon>Ecdysozoa</taxon>
        <taxon>Nematoda</taxon>
        <taxon>Chromadorea</taxon>
        <taxon>Rhabditida</taxon>
        <taxon>Tylenchina</taxon>
        <taxon>Panagrolaimomorpha</taxon>
        <taxon>Strongyloidoidea</taxon>
        <taxon>Strongyloididae</taxon>
        <taxon>Parastrongyloides</taxon>
    </lineage>
</organism>
<accession>A0A0N4ZME8</accession>
<sequence>MKYYYIIIIFLYYQIRIFKTEFIEVKNFPEIEWKFEQITDDKTDYGEIDIKKITNNSYVAEYKRHFIKRISCRALFTYKTHPDYHKLSRGGMFKPPNVKICNEYPTLHTSSKKCKSGDSEHANYGTIETGNSDYWKFTCTLNIYGDSSDKSKRTQQHVVELDIQPPEIEEIIYNKPSDKAFFVKCDKNSLIKPGILKTMEIYDKKTNSKSIVYENSKLQGIKDYLVSDANIWIEFYFFFPMKEVAENIEVICLYKYKKKEEDGWNKVINIVKIENKGELIVEDDKWESFRPSIIDEARFECDLIGSFYSRRSNTWLKQLYIDKGVKVENLMWVPVVKGDDDFEFSVTRHTTVISLKNDSVIDMPKDKQSVWRLAYFTTILDDVQCLITFATPLPEGSSDNIKIVKSINDSLPIELSCGETTDLPLKWYHENKYLSEEKINGKNSLYKVLINKLIINSCNEITMGLYMVFSQRNPSIYCSYAYDCVGKYIRIEDLKKIYEESDDKELEPKDLYDIDYEQYTIDKNDDPYLIYRTSKSVRNVVLNSVINVILFLVNIL</sequence>
<dbReference type="Proteomes" id="UP000038045">
    <property type="component" value="Unplaced"/>
</dbReference>
<reference evidence="2" key="1">
    <citation type="submission" date="2017-02" db="UniProtKB">
        <authorList>
            <consortium name="WormBaseParasite"/>
        </authorList>
    </citation>
    <scope>IDENTIFICATION</scope>
</reference>
<evidence type="ECO:0000313" key="2">
    <source>
        <dbReference type="WBParaSite" id="PTRK_0000971600.1"/>
    </source>
</evidence>
<proteinExistence type="predicted"/>
<protein>
    <submittedName>
        <fullName evidence="2">6-cysteine protein</fullName>
    </submittedName>
</protein>
<name>A0A0N4ZME8_PARTI</name>
<evidence type="ECO:0000313" key="1">
    <source>
        <dbReference type="Proteomes" id="UP000038045"/>
    </source>
</evidence>
<dbReference type="AlphaFoldDB" id="A0A0N4ZME8"/>